<evidence type="ECO:0000313" key="3">
    <source>
        <dbReference type="Proteomes" id="UP000011991"/>
    </source>
</evidence>
<dbReference type="PANTHER" id="PTHR46361">
    <property type="entry name" value="ELECTRON CARRIER/ PROTEIN DISULFIDE OXIDOREDUCTASE"/>
    <property type="match status" value="1"/>
</dbReference>
<sequence length="282" mass="31677">MAKENHMVHSHSKTLVFALLATLAGGMAVHADSPIFVGTQVSSHLSMDRIDHSAWNSLLRKYVDANGMVNYKALKASGSDVQVLNRYLKQLSVAGVRVPSSNDAKLAFWINAYNAVTVHGVLREYPTTSIRNHTSKSWGYNMWKDLQLYVGGKPYSLEQIEHEVLREMDEPRIHFAIVAASIGCPRLLNEAYVADRVQQQLELNTLDFFARAQSFQYDASQDQLELSAILSWFSRDFGGTQATVLQRISPWLPSEDARNAALQNSATVTYLEYNWNLNAQPQ</sequence>
<dbReference type="EMBL" id="ANOG01000259">
    <property type="protein sequence ID" value="EMI21316.1"/>
    <property type="molecule type" value="Genomic_DNA"/>
</dbReference>
<gene>
    <name evidence="2" type="ORF">RMSM_01751</name>
</gene>
<dbReference type="Proteomes" id="UP000011991">
    <property type="component" value="Unassembled WGS sequence"/>
</dbReference>
<organism evidence="2 3">
    <name type="scientific">Rhodopirellula maiorica SM1</name>
    <dbReference type="NCBI Taxonomy" id="1265738"/>
    <lineage>
        <taxon>Bacteria</taxon>
        <taxon>Pseudomonadati</taxon>
        <taxon>Planctomycetota</taxon>
        <taxon>Planctomycetia</taxon>
        <taxon>Pirellulales</taxon>
        <taxon>Pirellulaceae</taxon>
        <taxon>Novipirellula</taxon>
    </lineage>
</organism>
<protein>
    <submittedName>
        <fullName evidence="2">Secreted protein containing DUF547</fullName>
    </submittedName>
</protein>
<dbReference type="PATRIC" id="fig|1265738.3.peg.1746"/>
<evidence type="ECO:0000259" key="1">
    <source>
        <dbReference type="Pfam" id="PF04784"/>
    </source>
</evidence>
<dbReference type="InterPro" id="IPR006869">
    <property type="entry name" value="DUF547"/>
</dbReference>
<reference evidence="2 3" key="1">
    <citation type="journal article" date="2013" name="Mar. Genomics">
        <title>Expression of sulfatases in Rhodopirellula baltica and the diversity of sulfatases in the genus Rhodopirellula.</title>
        <authorList>
            <person name="Wegner C.E."/>
            <person name="Richter-Heitmann T."/>
            <person name="Klindworth A."/>
            <person name="Klockow C."/>
            <person name="Richter M."/>
            <person name="Achstetter T."/>
            <person name="Glockner F.O."/>
            <person name="Harder J."/>
        </authorList>
    </citation>
    <scope>NUCLEOTIDE SEQUENCE [LARGE SCALE GENOMIC DNA]</scope>
    <source>
        <strain evidence="2 3">SM1</strain>
    </source>
</reference>
<name>M5RQ44_9BACT</name>
<dbReference type="AlphaFoldDB" id="M5RQ44"/>
<dbReference type="Pfam" id="PF04784">
    <property type="entry name" value="DUF547"/>
    <property type="match status" value="1"/>
</dbReference>
<dbReference type="PANTHER" id="PTHR46361:SF3">
    <property type="entry name" value="ELECTRON CARRIER_ PROTEIN DISULFIDE OXIDOREDUCTASE"/>
    <property type="match status" value="1"/>
</dbReference>
<keyword evidence="3" id="KW-1185">Reference proteome</keyword>
<comment type="caution">
    <text evidence="2">The sequence shown here is derived from an EMBL/GenBank/DDBJ whole genome shotgun (WGS) entry which is preliminary data.</text>
</comment>
<feature type="domain" description="DUF547" evidence="1">
    <location>
        <begin position="101"/>
        <end position="208"/>
    </location>
</feature>
<proteinExistence type="predicted"/>
<accession>M5RQ44</accession>
<evidence type="ECO:0000313" key="2">
    <source>
        <dbReference type="EMBL" id="EMI21316.1"/>
    </source>
</evidence>